<keyword evidence="2" id="KW-0645">Protease</keyword>
<evidence type="ECO:0000256" key="1">
    <source>
        <dbReference type="ARBA" id="ARBA00005234"/>
    </source>
</evidence>
<dbReference type="InterPro" id="IPR003653">
    <property type="entry name" value="Peptidase_C48_C"/>
</dbReference>
<evidence type="ECO:0000256" key="3">
    <source>
        <dbReference type="ARBA" id="ARBA00022801"/>
    </source>
</evidence>
<keyword evidence="6" id="KW-1185">Reference proteome</keyword>
<gene>
    <name evidence="5" type="ORF">T459_01905</name>
</gene>
<dbReference type="GO" id="GO:0008234">
    <property type="term" value="F:cysteine-type peptidase activity"/>
    <property type="evidence" value="ECO:0007669"/>
    <property type="project" value="InterPro"/>
</dbReference>
<dbReference type="Gramene" id="PHT94023">
    <property type="protein sequence ID" value="PHT94023"/>
    <property type="gene ID" value="T459_01905"/>
</dbReference>
<reference evidence="5 6" key="1">
    <citation type="journal article" date="2014" name="Nat. Genet.">
        <title>Genome sequence of the hot pepper provides insights into the evolution of pungency in Capsicum species.</title>
        <authorList>
            <person name="Kim S."/>
            <person name="Park M."/>
            <person name="Yeom S.I."/>
            <person name="Kim Y.M."/>
            <person name="Lee J.M."/>
            <person name="Lee H.A."/>
            <person name="Seo E."/>
            <person name="Choi J."/>
            <person name="Cheong K."/>
            <person name="Kim K.T."/>
            <person name="Jung K."/>
            <person name="Lee G.W."/>
            <person name="Oh S.K."/>
            <person name="Bae C."/>
            <person name="Kim S.B."/>
            <person name="Lee H.Y."/>
            <person name="Kim S.Y."/>
            <person name="Kim M.S."/>
            <person name="Kang B.C."/>
            <person name="Jo Y.D."/>
            <person name="Yang H.B."/>
            <person name="Jeong H.J."/>
            <person name="Kang W.H."/>
            <person name="Kwon J.K."/>
            <person name="Shin C."/>
            <person name="Lim J.Y."/>
            <person name="Park J.H."/>
            <person name="Huh J.H."/>
            <person name="Kim J.S."/>
            <person name="Kim B.D."/>
            <person name="Cohen O."/>
            <person name="Paran I."/>
            <person name="Suh M.C."/>
            <person name="Lee S.B."/>
            <person name="Kim Y.K."/>
            <person name="Shin Y."/>
            <person name="Noh S.J."/>
            <person name="Park J."/>
            <person name="Seo Y.S."/>
            <person name="Kwon S.Y."/>
            <person name="Kim H.A."/>
            <person name="Park J.M."/>
            <person name="Kim H.J."/>
            <person name="Choi S.B."/>
            <person name="Bosland P.W."/>
            <person name="Reeves G."/>
            <person name="Jo S.H."/>
            <person name="Lee B.W."/>
            <person name="Cho H.T."/>
            <person name="Choi H.S."/>
            <person name="Lee M.S."/>
            <person name="Yu Y."/>
            <person name="Do Choi Y."/>
            <person name="Park B.S."/>
            <person name="van Deynze A."/>
            <person name="Ashrafi H."/>
            <person name="Hill T."/>
            <person name="Kim W.T."/>
            <person name="Pai H.S."/>
            <person name="Ahn H.K."/>
            <person name="Yeam I."/>
            <person name="Giovannoni J.J."/>
            <person name="Rose J.K."/>
            <person name="Sorensen I."/>
            <person name="Lee S.J."/>
            <person name="Kim R.W."/>
            <person name="Choi I.Y."/>
            <person name="Choi B.S."/>
            <person name="Lim J.S."/>
            <person name="Lee Y.H."/>
            <person name="Choi D."/>
        </authorList>
    </citation>
    <scope>NUCLEOTIDE SEQUENCE [LARGE SCALE GENOMIC DNA]</scope>
    <source>
        <strain evidence="6">cv. CM334</strain>
    </source>
</reference>
<dbReference type="PANTHER" id="PTHR33022:SF26">
    <property type="entry name" value="UBIQUITIN-LIKE PROTEASE FAMILY PROFILE DOMAIN-CONTAINING PROTEIN"/>
    <property type="match status" value="1"/>
</dbReference>
<evidence type="ECO:0000313" key="5">
    <source>
        <dbReference type="EMBL" id="PHT94023.1"/>
    </source>
</evidence>
<dbReference type="PANTHER" id="PTHR33022">
    <property type="entry name" value="DUF1985 DOMAIN-CONTAINING PROTEIN"/>
    <property type="match status" value="1"/>
</dbReference>
<comment type="caution">
    <text evidence="5">The sequence shown here is derived from an EMBL/GenBank/DDBJ whole genome shotgun (WGS) entry which is preliminary data.</text>
</comment>
<accession>A0A2G3AIM6</accession>
<dbReference type="AlphaFoldDB" id="A0A2G3AIM6"/>
<dbReference type="SUPFAM" id="SSF54001">
    <property type="entry name" value="Cysteine proteinases"/>
    <property type="match status" value="1"/>
</dbReference>
<evidence type="ECO:0000259" key="4">
    <source>
        <dbReference type="Pfam" id="PF02902"/>
    </source>
</evidence>
<dbReference type="Gene3D" id="3.40.395.10">
    <property type="entry name" value="Adenoviral Proteinase, Chain A"/>
    <property type="match status" value="1"/>
</dbReference>
<organism evidence="5 6">
    <name type="scientific">Capsicum annuum</name>
    <name type="common">Capsicum pepper</name>
    <dbReference type="NCBI Taxonomy" id="4072"/>
    <lineage>
        <taxon>Eukaryota</taxon>
        <taxon>Viridiplantae</taxon>
        <taxon>Streptophyta</taxon>
        <taxon>Embryophyta</taxon>
        <taxon>Tracheophyta</taxon>
        <taxon>Spermatophyta</taxon>
        <taxon>Magnoliopsida</taxon>
        <taxon>eudicotyledons</taxon>
        <taxon>Gunneridae</taxon>
        <taxon>Pentapetalae</taxon>
        <taxon>asterids</taxon>
        <taxon>lamiids</taxon>
        <taxon>Solanales</taxon>
        <taxon>Solanaceae</taxon>
        <taxon>Solanoideae</taxon>
        <taxon>Capsiceae</taxon>
        <taxon>Capsicum</taxon>
    </lineage>
</organism>
<dbReference type="GO" id="GO:0006508">
    <property type="term" value="P:proteolysis"/>
    <property type="evidence" value="ECO:0007669"/>
    <property type="project" value="UniProtKB-KW"/>
</dbReference>
<name>A0A2G3AIM6_CAPAN</name>
<dbReference type="Proteomes" id="UP000222542">
    <property type="component" value="Unassembled WGS sequence"/>
</dbReference>
<dbReference type="InterPro" id="IPR038765">
    <property type="entry name" value="Papain-like_cys_pep_sf"/>
</dbReference>
<dbReference type="EMBL" id="AYRZ02000001">
    <property type="protein sequence ID" value="PHT94023.1"/>
    <property type="molecule type" value="Genomic_DNA"/>
</dbReference>
<protein>
    <recommendedName>
        <fullName evidence="4">Ubiquitin-like protease family profile domain-containing protein</fullName>
    </recommendedName>
</protein>
<evidence type="ECO:0000313" key="6">
    <source>
        <dbReference type="Proteomes" id="UP000222542"/>
    </source>
</evidence>
<dbReference type="Pfam" id="PF02902">
    <property type="entry name" value="Peptidase_C48"/>
    <property type="match status" value="1"/>
</dbReference>
<sequence>MVDVLFEQNLPQQLSESLDCGLYMVTHAEYLSYGHEVLLNEFDPNALRTRYAALLWDYETRKQEANAHCDIEAPLRLAKQSRITSVTKVFDV</sequence>
<keyword evidence="3" id="KW-0378">Hydrolase</keyword>
<evidence type="ECO:0000256" key="2">
    <source>
        <dbReference type="ARBA" id="ARBA00022670"/>
    </source>
</evidence>
<comment type="similarity">
    <text evidence="1">Belongs to the peptidase C48 family.</text>
</comment>
<feature type="domain" description="Ubiquitin-like protease family profile" evidence="4">
    <location>
        <begin position="6"/>
        <end position="54"/>
    </location>
</feature>
<reference evidence="5 6" key="2">
    <citation type="journal article" date="2017" name="Genome Biol.">
        <title>New reference genome sequences of hot pepper reveal the massive evolution of plant disease-resistance genes by retroduplication.</title>
        <authorList>
            <person name="Kim S."/>
            <person name="Park J."/>
            <person name="Yeom S.I."/>
            <person name="Kim Y.M."/>
            <person name="Seo E."/>
            <person name="Kim K.T."/>
            <person name="Kim M.S."/>
            <person name="Lee J.M."/>
            <person name="Cheong K."/>
            <person name="Shin H.S."/>
            <person name="Kim S.B."/>
            <person name="Han K."/>
            <person name="Lee J."/>
            <person name="Park M."/>
            <person name="Lee H.A."/>
            <person name="Lee H.Y."/>
            <person name="Lee Y."/>
            <person name="Oh S."/>
            <person name="Lee J.H."/>
            <person name="Choi E."/>
            <person name="Choi E."/>
            <person name="Lee S.E."/>
            <person name="Jeon J."/>
            <person name="Kim H."/>
            <person name="Choi G."/>
            <person name="Song H."/>
            <person name="Lee J."/>
            <person name="Lee S.C."/>
            <person name="Kwon J.K."/>
            <person name="Lee H.Y."/>
            <person name="Koo N."/>
            <person name="Hong Y."/>
            <person name="Kim R.W."/>
            <person name="Kang W.H."/>
            <person name="Huh J.H."/>
            <person name="Kang B.C."/>
            <person name="Yang T.J."/>
            <person name="Lee Y.H."/>
            <person name="Bennetzen J.L."/>
            <person name="Choi D."/>
        </authorList>
    </citation>
    <scope>NUCLEOTIDE SEQUENCE [LARGE SCALE GENOMIC DNA]</scope>
    <source>
        <strain evidence="6">cv. CM334</strain>
    </source>
</reference>
<proteinExistence type="inferred from homology"/>